<name>A0A542Y7I8_9MICO</name>
<reference evidence="6 7" key="1">
    <citation type="submission" date="2019-06" db="EMBL/GenBank/DDBJ databases">
        <title>Sequencing the genomes of 1000 actinobacteria strains.</title>
        <authorList>
            <person name="Klenk H.-P."/>
        </authorList>
    </citation>
    <scope>NUCLEOTIDE SEQUENCE [LARGE SCALE GENOMIC DNA]</scope>
    <source>
        <strain evidence="6 7">DSM 8803</strain>
    </source>
</reference>
<dbReference type="InterPro" id="IPR000524">
    <property type="entry name" value="Tscrpt_reg_HTH_GntR"/>
</dbReference>
<comment type="caution">
    <text evidence="6">The sequence shown here is derived from an EMBL/GenBank/DDBJ whole genome shotgun (WGS) entry which is preliminary data.</text>
</comment>
<organism evidence="6 7">
    <name type="scientific">Leucobacter komagatae</name>
    <dbReference type="NCBI Taxonomy" id="55969"/>
    <lineage>
        <taxon>Bacteria</taxon>
        <taxon>Bacillati</taxon>
        <taxon>Actinomycetota</taxon>
        <taxon>Actinomycetes</taxon>
        <taxon>Micrococcales</taxon>
        <taxon>Microbacteriaceae</taxon>
        <taxon>Leucobacter</taxon>
    </lineage>
</organism>
<proteinExistence type="predicted"/>
<dbReference type="SUPFAM" id="SSF46785">
    <property type="entry name" value="Winged helix' DNA-binding domain"/>
    <property type="match status" value="1"/>
</dbReference>
<dbReference type="SUPFAM" id="SSF48008">
    <property type="entry name" value="GntR ligand-binding domain-like"/>
    <property type="match status" value="1"/>
</dbReference>
<evidence type="ECO:0000313" key="7">
    <source>
        <dbReference type="Proteomes" id="UP000319094"/>
    </source>
</evidence>
<keyword evidence="2 6" id="KW-0238">DNA-binding</keyword>
<keyword evidence="1" id="KW-0805">Transcription regulation</keyword>
<dbReference type="CDD" id="cd07377">
    <property type="entry name" value="WHTH_GntR"/>
    <property type="match status" value="1"/>
</dbReference>
<feature type="compositionally biased region" description="Low complexity" evidence="4">
    <location>
        <begin position="265"/>
        <end position="290"/>
    </location>
</feature>
<dbReference type="GO" id="GO:0003677">
    <property type="term" value="F:DNA binding"/>
    <property type="evidence" value="ECO:0007669"/>
    <property type="project" value="UniProtKB-KW"/>
</dbReference>
<dbReference type="SMART" id="SM00345">
    <property type="entry name" value="HTH_GNTR"/>
    <property type="match status" value="1"/>
</dbReference>
<evidence type="ECO:0000259" key="5">
    <source>
        <dbReference type="PROSITE" id="PS50949"/>
    </source>
</evidence>
<dbReference type="GO" id="GO:0003700">
    <property type="term" value="F:DNA-binding transcription factor activity"/>
    <property type="evidence" value="ECO:0007669"/>
    <property type="project" value="InterPro"/>
</dbReference>
<evidence type="ECO:0000256" key="3">
    <source>
        <dbReference type="ARBA" id="ARBA00023163"/>
    </source>
</evidence>
<feature type="region of interest" description="Disordered" evidence="4">
    <location>
        <begin position="183"/>
        <end position="290"/>
    </location>
</feature>
<dbReference type="InterPro" id="IPR011711">
    <property type="entry name" value="GntR_C"/>
</dbReference>
<feature type="compositionally biased region" description="Polar residues" evidence="4">
    <location>
        <begin position="244"/>
        <end position="253"/>
    </location>
</feature>
<accession>A0A542Y7I8</accession>
<feature type="compositionally biased region" description="Basic residues" evidence="4">
    <location>
        <begin position="184"/>
        <end position="202"/>
    </location>
</feature>
<keyword evidence="3" id="KW-0804">Transcription</keyword>
<evidence type="ECO:0000313" key="6">
    <source>
        <dbReference type="EMBL" id="TQL43977.1"/>
    </source>
</evidence>
<dbReference type="Gene3D" id="1.10.10.10">
    <property type="entry name" value="Winged helix-like DNA-binding domain superfamily/Winged helix DNA-binding domain"/>
    <property type="match status" value="1"/>
</dbReference>
<dbReference type="InterPro" id="IPR036390">
    <property type="entry name" value="WH_DNA-bd_sf"/>
</dbReference>
<keyword evidence="7" id="KW-1185">Reference proteome</keyword>
<dbReference type="PROSITE" id="PS50949">
    <property type="entry name" value="HTH_GNTR"/>
    <property type="match status" value="1"/>
</dbReference>
<dbReference type="InterPro" id="IPR008920">
    <property type="entry name" value="TF_FadR/GntR_C"/>
</dbReference>
<dbReference type="EMBL" id="VFON01000001">
    <property type="protein sequence ID" value="TQL43977.1"/>
    <property type="molecule type" value="Genomic_DNA"/>
</dbReference>
<feature type="domain" description="HTH gntR-type" evidence="5">
    <location>
        <begin position="11"/>
        <end position="78"/>
    </location>
</feature>
<dbReference type="RefSeq" id="WP_246055841.1">
    <property type="nucleotide sequence ID" value="NZ_BAAAUY010000001.1"/>
</dbReference>
<dbReference type="PANTHER" id="PTHR43537:SF45">
    <property type="entry name" value="GNTR FAMILY REGULATORY PROTEIN"/>
    <property type="match status" value="1"/>
</dbReference>
<dbReference type="Pfam" id="PF00392">
    <property type="entry name" value="GntR"/>
    <property type="match status" value="1"/>
</dbReference>
<protein>
    <submittedName>
        <fullName evidence="6">DNA-binding GntR family transcriptional regulator</fullName>
    </submittedName>
</protein>
<evidence type="ECO:0000256" key="4">
    <source>
        <dbReference type="SAM" id="MobiDB-lite"/>
    </source>
</evidence>
<dbReference type="PANTHER" id="PTHR43537">
    <property type="entry name" value="TRANSCRIPTIONAL REGULATOR, GNTR FAMILY"/>
    <property type="match status" value="1"/>
</dbReference>
<dbReference type="Pfam" id="PF07729">
    <property type="entry name" value="FCD"/>
    <property type="match status" value="1"/>
</dbReference>
<sequence>MAINPRHLRSTSLREQALAEIRAQLVRGALKPGQVYSAAALAVELGVSNGPVREAMLELVSQGLMEPVRNRGYRVVSLSERDRQNIAELRLLIEIPSMARLAGSPALHARSEEFKGLVADLLAEARANDMNAYLEVDRAFHLGLLSLLENDRLTDLIGSLRDQTRQFGIHTLAELGELMSSALRARRNSRRTARGRRRRGRTPHAGTPAPPPPRRLELPRSRGNGAGARGSCWRQTLKPGPRTTCATRATKTNPYERMTRPPCTTASRAAGSESAAATSSGFSESSRASP</sequence>
<dbReference type="AlphaFoldDB" id="A0A542Y7I8"/>
<evidence type="ECO:0000256" key="1">
    <source>
        <dbReference type="ARBA" id="ARBA00023015"/>
    </source>
</evidence>
<evidence type="ECO:0000256" key="2">
    <source>
        <dbReference type="ARBA" id="ARBA00023125"/>
    </source>
</evidence>
<dbReference type="Gene3D" id="1.20.120.530">
    <property type="entry name" value="GntR ligand-binding domain-like"/>
    <property type="match status" value="1"/>
</dbReference>
<dbReference type="InterPro" id="IPR036388">
    <property type="entry name" value="WH-like_DNA-bd_sf"/>
</dbReference>
<dbReference type="Proteomes" id="UP000319094">
    <property type="component" value="Unassembled WGS sequence"/>
</dbReference>
<gene>
    <name evidence="6" type="ORF">FB468_2015</name>
</gene>